<dbReference type="Pfam" id="PF16192">
    <property type="entry name" value="PMT_4TMC"/>
    <property type="match status" value="1"/>
</dbReference>
<dbReference type="GO" id="GO:0005886">
    <property type="term" value="C:plasma membrane"/>
    <property type="evidence" value="ECO:0007669"/>
    <property type="project" value="UniProtKB-SubCell"/>
</dbReference>
<dbReference type="EC" id="2.4.1.-" evidence="10"/>
<comment type="pathway">
    <text evidence="2 10">Protein modification; protein glycosylation.</text>
</comment>
<dbReference type="InterPro" id="IPR003342">
    <property type="entry name" value="ArnT-like_N"/>
</dbReference>
<feature type="transmembrane region" description="Helical" evidence="10">
    <location>
        <begin position="128"/>
        <end position="149"/>
    </location>
</feature>
<dbReference type="OrthoDB" id="9776737at2"/>
<feature type="transmembrane region" description="Helical" evidence="10">
    <location>
        <begin position="249"/>
        <end position="268"/>
    </location>
</feature>
<feature type="transmembrane region" description="Helical" evidence="10">
    <location>
        <begin position="32"/>
        <end position="51"/>
    </location>
</feature>
<dbReference type="PANTHER" id="PTHR10050:SF46">
    <property type="entry name" value="PROTEIN O-MANNOSYL-TRANSFERASE 2"/>
    <property type="match status" value="1"/>
</dbReference>
<evidence type="ECO:0000256" key="2">
    <source>
        <dbReference type="ARBA" id="ARBA00004922"/>
    </source>
</evidence>
<dbReference type="InterPro" id="IPR027005">
    <property type="entry name" value="PMT-like"/>
</dbReference>
<comment type="similarity">
    <text evidence="3 10">Belongs to the glycosyltransferase 39 family.</text>
</comment>
<feature type="transmembrane region" description="Helical" evidence="10">
    <location>
        <begin position="222"/>
        <end position="243"/>
    </location>
</feature>
<keyword evidence="5 10" id="KW-0808">Transferase</keyword>
<keyword evidence="7 10" id="KW-1133">Transmembrane helix</keyword>
<keyword evidence="10" id="KW-1003">Cell membrane</keyword>
<accession>A0A5J5IZF6</accession>
<evidence type="ECO:0000256" key="8">
    <source>
        <dbReference type="ARBA" id="ARBA00023136"/>
    </source>
</evidence>
<evidence type="ECO:0000256" key="4">
    <source>
        <dbReference type="ARBA" id="ARBA00022676"/>
    </source>
</evidence>
<protein>
    <recommendedName>
        <fullName evidence="9 10">Polyprenol-phosphate-mannose--protein mannosyltransferase</fullName>
        <ecNumber evidence="10">2.4.1.-</ecNumber>
    </recommendedName>
</protein>
<evidence type="ECO:0000256" key="9">
    <source>
        <dbReference type="ARBA" id="ARBA00093617"/>
    </source>
</evidence>
<dbReference type="Pfam" id="PF02366">
    <property type="entry name" value="PMT"/>
    <property type="match status" value="1"/>
</dbReference>
<keyword evidence="4 10" id="KW-0328">Glycosyltransferase</keyword>
<dbReference type="RefSeq" id="WP_150450351.1">
    <property type="nucleotide sequence ID" value="NZ_VYSA01000005.1"/>
</dbReference>
<feature type="domain" description="Protein O-mannosyl-transferase C-terminal four TM" evidence="12">
    <location>
        <begin position="336"/>
        <end position="528"/>
    </location>
</feature>
<feature type="transmembrane region" description="Helical" evidence="10">
    <location>
        <begin position="428"/>
        <end position="445"/>
    </location>
</feature>
<feature type="transmembrane region" description="Helical" evidence="10">
    <location>
        <begin position="451"/>
        <end position="470"/>
    </location>
</feature>
<reference evidence="14" key="1">
    <citation type="submission" date="2019-09" db="EMBL/GenBank/DDBJ databases">
        <title>Mumia zhuanghuii sp. nov. isolated from the intestinal contents of plateau pika (Ochotona curzoniae) in the Qinghai-Tibet plateau of China.</title>
        <authorList>
            <person name="Tian Z."/>
        </authorList>
    </citation>
    <scope>NUCLEOTIDE SEQUENCE [LARGE SCALE GENOMIC DNA]</scope>
    <source>
        <strain evidence="14">JCM 30598</strain>
    </source>
</reference>
<comment type="function">
    <text evidence="10">Protein O-mannosyltransferase that catalyzes the transfer of a single mannose residue from a polyprenol phospho-mannosyl lipidic donor to the hydroxyl group of selected serine and threonine residues in acceptor proteins.</text>
</comment>
<comment type="subcellular location">
    <subcellularLocation>
        <location evidence="10">Cell membrane</location>
    </subcellularLocation>
    <subcellularLocation>
        <location evidence="1">Endomembrane system</location>
        <topology evidence="1">Multi-pass membrane protein</topology>
    </subcellularLocation>
</comment>
<feature type="transmembrane region" description="Helical" evidence="10">
    <location>
        <begin position="404"/>
        <end position="421"/>
    </location>
</feature>
<evidence type="ECO:0000256" key="3">
    <source>
        <dbReference type="ARBA" id="ARBA00007222"/>
    </source>
</evidence>
<evidence type="ECO:0000256" key="5">
    <source>
        <dbReference type="ARBA" id="ARBA00022679"/>
    </source>
</evidence>
<dbReference type="Proteomes" id="UP000325827">
    <property type="component" value="Unassembled WGS sequence"/>
</dbReference>
<evidence type="ECO:0000256" key="10">
    <source>
        <dbReference type="RuleBase" id="RU367007"/>
    </source>
</evidence>
<evidence type="ECO:0000313" key="13">
    <source>
        <dbReference type="EMBL" id="KAA9105620.1"/>
    </source>
</evidence>
<evidence type="ECO:0000259" key="12">
    <source>
        <dbReference type="Pfam" id="PF16192"/>
    </source>
</evidence>
<dbReference type="EMBL" id="VYSA01000005">
    <property type="protein sequence ID" value="KAA9105620.1"/>
    <property type="molecule type" value="Genomic_DNA"/>
</dbReference>
<keyword evidence="8 10" id="KW-0472">Membrane</keyword>
<name>A0A5J5IZF6_9MICO</name>
<proteinExistence type="inferred from homology"/>
<dbReference type="UniPathway" id="UPA00378"/>
<dbReference type="GO" id="GO:0012505">
    <property type="term" value="C:endomembrane system"/>
    <property type="evidence" value="ECO:0007669"/>
    <property type="project" value="UniProtKB-SubCell"/>
</dbReference>
<evidence type="ECO:0000256" key="1">
    <source>
        <dbReference type="ARBA" id="ARBA00004127"/>
    </source>
</evidence>
<evidence type="ECO:0000313" key="14">
    <source>
        <dbReference type="Proteomes" id="UP000325827"/>
    </source>
</evidence>
<feature type="domain" description="ArnT-like N-terminal" evidence="11">
    <location>
        <begin position="40"/>
        <end position="263"/>
    </location>
</feature>
<sequence>MTTSVEPLLPARPSLYDSWTVRLRADPRKRRLAGWLAPTLITLLAGILRFWNLGQPHTFIFDETYYIKDAWSQWNLGFPATWPEGADARFALGETDIFNIAGSYAVHPPLGKWIIGAGMALFGPDSSVGWRVTTALFGTVLVLLTYLVAHALIRSTVFASVAALLIAIDGLAIVMSRVAILDIFLAFFVLLAFWFVLLDRRRHLHRLSTIVAQRMRDDRQPAWGPVFWNRPWLVAAGAAVGAATAVKWSGLYVAAGLGVYLVVTDALARRRAGVRLWPADAAFRQGPVAFVLFVPVAFAVYLASWTGWLITEGGWDRHVIDDNPATGFWSWVPLPLQNLWAYHEQMYGFHVGLTSPHSYASPAWQWPLLLRPTSMYYHADTFGQAGCTATNGCVENVYSMPNPLIWWGAIAAVIYLCWRFVRTRNWRYAVVITGVAVTYVPWLLYPERTIFQFYTIAMLPFLVLALAFALRDIAGAGRMEPARRKSGQRVVIVFLAFAVLVSAFWYPILTATSVPYDFWRLHNWLQSWV</sequence>
<feature type="transmembrane region" description="Helical" evidence="10">
    <location>
        <begin position="156"/>
        <end position="174"/>
    </location>
</feature>
<feature type="transmembrane region" description="Helical" evidence="10">
    <location>
        <begin position="490"/>
        <end position="509"/>
    </location>
</feature>
<feature type="transmembrane region" description="Helical" evidence="10">
    <location>
        <begin position="288"/>
        <end position="310"/>
    </location>
</feature>
<evidence type="ECO:0000259" key="11">
    <source>
        <dbReference type="Pfam" id="PF02366"/>
    </source>
</evidence>
<feature type="transmembrane region" description="Helical" evidence="10">
    <location>
        <begin position="180"/>
        <end position="198"/>
    </location>
</feature>
<dbReference type="PANTHER" id="PTHR10050">
    <property type="entry name" value="DOLICHYL-PHOSPHATE-MANNOSE--PROTEIN MANNOSYLTRANSFERASE"/>
    <property type="match status" value="1"/>
</dbReference>
<keyword evidence="14" id="KW-1185">Reference proteome</keyword>
<keyword evidence="6 10" id="KW-0812">Transmembrane</keyword>
<evidence type="ECO:0000256" key="7">
    <source>
        <dbReference type="ARBA" id="ARBA00022989"/>
    </source>
</evidence>
<dbReference type="InterPro" id="IPR032421">
    <property type="entry name" value="PMT_4TMC"/>
</dbReference>
<comment type="caution">
    <text evidence="13">The sequence shown here is derived from an EMBL/GenBank/DDBJ whole genome shotgun (WGS) entry which is preliminary data.</text>
</comment>
<dbReference type="AlphaFoldDB" id="A0A5J5IZF6"/>
<gene>
    <name evidence="13" type="ORF">F6B43_17790</name>
</gene>
<evidence type="ECO:0000256" key="6">
    <source>
        <dbReference type="ARBA" id="ARBA00022692"/>
    </source>
</evidence>
<dbReference type="GO" id="GO:0004169">
    <property type="term" value="F:dolichyl-phosphate-mannose-protein mannosyltransferase activity"/>
    <property type="evidence" value="ECO:0007669"/>
    <property type="project" value="UniProtKB-UniRule"/>
</dbReference>
<organism evidence="13 14">
    <name type="scientific">Microbacterium rhizomatis</name>
    <dbReference type="NCBI Taxonomy" id="1631477"/>
    <lineage>
        <taxon>Bacteria</taxon>
        <taxon>Bacillati</taxon>
        <taxon>Actinomycetota</taxon>
        <taxon>Actinomycetes</taxon>
        <taxon>Micrococcales</taxon>
        <taxon>Microbacteriaceae</taxon>
        <taxon>Microbacterium</taxon>
    </lineage>
</organism>